<dbReference type="PATRIC" id="fig|451.8.peg.2727"/>
<dbReference type="AlphaFoldDB" id="A0A098GH30"/>
<gene>
    <name evidence="2" type="ORF">LMI_2531</name>
    <name evidence="3" type="ORF">SAMN02982997_01169</name>
</gene>
<evidence type="ECO:0000313" key="2">
    <source>
        <dbReference type="EMBL" id="CEG61793.1"/>
    </source>
</evidence>
<dbReference type="KEGG" id="tmc:LMI_2531"/>
<dbReference type="EMBL" id="LN614830">
    <property type="protein sequence ID" value="CEG61793.1"/>
    <property type="molecule type" value="Genomic_DNA"/>
</dbReference>
<accession>A0A098GH30</accession>
<dbReference type="EMBL" id="FMVN01000005">
    <property type="protein sequence ID" value="SCY23700.1"/>
    <property type="molecule type" value="Genomic_DNA"/>
</dbReference>
<keyword evidence="5" id="KW-1185">Reference proteome</keyword>
<dbReference type="OrthoDB" id="9957203at2"/>
<feature type="region of interest" description="Disordered" evidence="1">
    <location>
        <begin position="1"/>
        <end position="71"/>
    </location>
</feature>
<dbReference type="RefSeq" id="WP_045099976.1">
    <property type="nucleotide sequence ID" value="NZ_CP020614.1"/>
</dbReference>
<reference evidence="3 5" key="3">
    <citation type="submission" date="2016-10" db="EMBL/GenBank/DDBJ databases">
        <authorList>
            <person name="Varghese N."/>
            <person name="Submissions S."/>
        </authorList>
    </citation>
    <scope>NUCLEOTIDE SEQUENCE [LARGE SCALE GENOMIC DNA]</scope>
    <source>
        <strain evidence="3 5">ATCC 33218</strain>
    </source>
</reference>
<dbReference type="Proteomes" id="UP000182998">
    <property type="component" value="Unassembled WGS sequence"/>
</dbReference>
<reference evidence="4" key="1">
    <citation type="submission" date="2014-09" db="EMBL/GenBank/DDBJ databases">
        <authorList>
            <person name="Gomez-Valero L."/>
        </authorList>
    </citation>
    <scope>NUCLEOTIDE SEQUENCE [LARGE SCALE GENOMIC DNA]</scope>
    <source>
        <strain evidence="4">ATCC33218</strain>
    </source>
</reference>
<evidence type="ECO:0000313" key="4">
    <source>
        <dbReference type="Proteomes" id="UP000032414"/>
    </source>
</evidence>
<feature type="compositionally biased region" description="Basic and acidic residues" evidence="1">
    <location>
        <begin position="28"/>
        <end position="47"/>
    </location>
</feature>
<sequence length="71" mass="7673">MSTSTKNMLKTLNPGAKKASANVQQKNRVHDVAADAQKKEREKKQAELKPNMADVLKASLTPTKGGPSNKL</sequence>
<proteinExistence type="predicted"/>
<feature type="compositionally biased region" description="Polar residues" evidence="1">
    <location>
        <begin position="1"/>
        <end position="10"/>
    </location>
</feature>
<dbReference type="HOGENOM" id="CLU_2738673_0_0_6"/>
<dbReference type="STRING" id="451.B6N58_03555"/>
<evidence type="ECO:0000313" key="3">
    <source>
        <dbReference type="EMBL" id="SCY23700.1"/>
    </source>
</evidence>
<dbReference type="Proteomes" id="UP000032414">
    <property type="component" value="Chromosome I"/>
</dbReference>
<organism evidence="2 4">
    <name type="scientific">Legionella micdadei</name>
    <name type="common">Tatlockia micdadei</name>
    <dbReference type="NCBI Taxonomy" id="451"/>
    <lineage>
        <taxon>Bacteria</taxon>
        <taxon>Pseudomonadati</taxon>
        <taxon>Pseudomonadota</taxon>
        <taxon>Gammaproteobacteria</taxon>
        <taxon>Legionellales</taxon>
        <taxon>Legionellaceae</taxon>
        <taxon>Legionella</taxon>
    </lineage>
</organism>
<evidence type="ECO:0000256" key="1">
    <source>
        <dbReference type="SAM" id="MobiDB-lite"/>
    </source>
</evidence>
<evidence type="ECO:0000313" key="5">
    <source>
        <dbReference type="Proteomes" id="UP000182998"/>
    </source>
</evidence>
<reference evidence="2" key="2">
    <citation type="submission" date="2014-09" db="EMBL/GenBank/DDBJ databases">
        <authorList>
            <person name="GOMEZ-VALERO Laura"/>
        </authorList>
    </citation>
    <scope>NUCLEOTIDE SEQUENCE</scope>
    <source>
        <strain evidence="2">ATCC33218</strain>
    </source>
</reference>
<name>A0A098GH30_LEGMI</name>
<protein>
    <submittedName>
        <fullName evidence="2">Uncharacterized protein</fullName>
    </submittedName>
</protein>